<dbReference type="EMBL" id="SRXW01000001">
    <property type="protein sequence ID" value="TGY90241.1"/>
    <property type="molecule type" value="Genomic_DNA"/>
</dbReference>
<evidence type="ECO:0000256" key="5">
    <source>
        <dbReference type="ARBA" id="ARBA00004496"/>
    </source>
</evidence>
<evidence type="ECO:0000256" key="13">
    <source>
        <dbReference type="ARBA" id="ARBA00022741"/>
    </source>
</evidence>
<evidence type="ECO:0000256" key="19">
    <source>
        <dbReference type="HAMAP-Rule" id="MF_00110"/>
    </source>
</evidence>
<keyword evidence="13 19" id="KW-0547">Nucleotide-binding</keyword>
<dbReference type="GO" id="GO:0008652">
    <property type="term" value="P:amino acid biosynthetic process"/>
    <property type="evidence" value="ECO:0007669"/>
    <property type="project" value="UniProtKB-KW"/>
</dbReference>
<dbReference type="PANTHER" id="PTHR43622:SF7">
    <property type="entry name" value="3-DEHYDROQUINATE SYNTHASE, CHLOROPLASTIC"/>
    <property type="match status" value="1"/>
</dbReference>
<comment type="function">
    <text evidence="4 19">Catalyzes the conversion of 3-deoxy-D-arabino-heptulosonate 7-phosphate (DAHP) to dehydroquinate (DHQ).</text>
</comment>
<evidence type="ECO:0000256" key="16">
    <source>
        <dbReference type="ARBA" id="ARBA00023141"/>
    </source>
</evidence>
<keyword evidence="14 19" id="KW-0862">Zinc</keyword>
<dbReference type="HAMAP" id="MF_00110">
    <property type="entry name" value="DHQ_synthase"/>
    <property type="match status" value="1"/>
</dbReference>
<feature type="binding site" evidence="19">
    <location>
        <position position="188"/>
    </location>
    <ligand>
        <name>Zn(2+)</name>
        <dbReference type="ChEBI" id="CHEBI:29105"/>
    </ligand>
</feature>
<evidence type="ECO:0000256" key="4">
    <source>
        <dbReference type="ARBA" id="ARBA00003485"/>
    </source>
</evidence>
<evidence type="ECO:0000256" key="1">
    <source>
        <dbReference type="ARBA" id="ARBA00001393"/>
    </source>
</evidence>
<dbReference type="Pfam" id="PF24621">
    <property type="entry name" value="DHQS_C"/>
    <property type="match status" value="1"/>
</dbReference>
<comment type="subcellular location">
    <subcellularLocation>
        <location evidence="5 19">Cytoplasm</location>
    </subcellularLocation>
</comment>
<gene>
    <name evidence="19" type="primary">aroB</name>
    <name evidence="22" type="ORF">E5163_03725</name>
</gene>
<accession>A0A4S2H4B7</accession>
<dbReference type="EC" id="4.2.3.4" evidence="8 19"/>
<keyword evidence="16 19" id="KW-0057">Aromatic amino acid biosynthesis</keyword>
<dbReference type="GO" id="GO:0000166">
    <property type="term" value="F:nucleotide binding"/>
    <property type="evidence" value="ECO:0007669"/>
    <property type="project" value="UniProtKB-KW"/>
</dbReference>
<protein>
    <recommendedName>
        <fullName evidence="9 19">3-dehydroquinate synthase</fullName>
        <shortName evidence="19">DHQS</shortName>
        <ecNumber evidence="8 19">4.2.3.4</ecNumber>
    </recommendedName>
</protein>
<sequence>MSALQCVRVELGARSYDVVIGAGALEAASDRLAALCPRGRALVAADRDALGLHRDRLEGALRQAGLEPVIIEIEAGERAKSWAGLQALTEALLDANIERGEAVIAFGGGTVGDLAGFAAAIVKRGAGFVQIPTTLLAQVDSSVGGKTGINTVQGKNLVGAFHQPSLVIADSGFLQTLPRRELAAGYAEIVKAALIGDAALFERLERAGAQALSTDDLAGFVADAVRFKARIVAQDEREAGQRALLNLGHTFGHAFEAEARPGALVHGEAVALGLVLALKYSQRIGSVPPGVGERTAAHLAAVGLPTRIGDLPGGPYDPQRLVARMASDKKNTAGRITLILSRAIGEAYAFPGADPGDLTAFLQEDIDER</sequence>
<evidence type="ECO:0000256" key="7">
    <source>
        <dbReference type="ARBA" id="ARBA00005412"/>
    </source>
</evidence>
<comment type="catalytic activity">
    <reaction evidence="1 19">
        <text>7-phospho-2-dehydro-3-deoxy-D-arabino-heptonate = 3-dehydroquinate + phosphate</text>
        <dbReference type="Rhea" id="RHEA:21968"/>
        <dbReference type="ChEBI" id="CHEBI:32364"/>
        <dbReference type="ChEBI" id="CHEBI:43474"/>
        <dbReference type="ChEBI" id="CHEBI:58394"/>
        <dbReference type="EC" id="4.2.3.4"/>
    </reaction>
</comment>
<dbReference type="InterPro" id="IPR050071">
    <property type="entry name" value="Dehydroquinate_synthase"/>
</dbReference>
<name>A0A4S2H4B7_9PROT</name>
<comment type="pathway">
    <text evidence="6 19">Metabolic intermediate biosynthesis; chorismate biosynthesis; chorismate from D-erythrose 4-phosphate and phosphoenolpyruvate: step 2/7.</text>
</comment>
<dbReference type="Proteomes" id="UP000308054">
    <property type="component" value="Unassembled WGS sequence"/>
</dbReference>
<dbReference type="AlphaFoldDB" id="A0A4S2H4B7"/>
<evidence type="ECO:0000256" key="11">
    <source>
        <dbReference type="ARBA" id="ARBA00022605"/>
    </source>
</evidence>
<feature type="binding site" evidence="19">
    <location>
        <position position="155"/>
    </location>
    <ligand>
        <name>NAD(+)</name>
        <dbReference type="ChEBI" id="CHEBI:57540"/>
    </ligand>
</feature>
<keyword evidence="23" id="KW-1185">Reference proteome</keyword>
<dbReference type="GO" id="GO:0005737">
    <property type="term" value="C:cytoplasm"/>
    <property type="evidence" value="ECO:0007669"/>
    <property type="project" value="UniProtKB-SubCell"/>
</dbReference>
<dbReference type="GO" id="GO:0009073">
    <property type="term" value="P:aromatic amino acid family biosynthetic process"/>
    <property type="evidence" value="ECO:0007669"/>
    <property type="project" value="UniProtKB-KW"/>
</dbReference>
<feature type="binding site" evidence="19">
    <location>
        <position position="249"/>
    </location>
    <ligand>
        <name>Zn(2+)</name>
        <dbReference type="ChEBI" id="CHEBI:29105"/>
    </ligand>
</feature>
<keyword evidence="11 19" id="KW-0028">Amino-acid biosynthesis</keyword>
<dbReference type="FunFam" id="3.40.50.1970:FF:000007">
    <property type="entry name" value="Pentafunctional AROM polypeptide"/>
    <property type="match status" value="1"/>
</dbReference>
<dbReference type="InterPro" id="IPR016037">
    <property type="entry name" value="DHQ_synth_AroB"/>
</dbReference>
<dbReference type="GO" id="GO:0046872">
    <property type="term" value="F:metal ion binding"/>
    <property type="evidence" value="ECO:0007669"/>
    <property type="project" value="UniProtKB-KW"/>
</dbReference>
<evidence type="ECO:0000259" key="20">
    <source>
        <dbReference type="Pfam" id="PF01761"/>
    </source>
</evidence>
<comment type="cofactor">
    <cofactor evidence="19">
        <name>Co(2+)</name>
        <dbReference type="ChEBI" id="CHEBI:48828"/>
    </cofactor>
    <cofactor evidence="19">
        <name>Zn(2+)</name>
        <dbReference type="ChEBI" id="CHEBI:29105"/>
    </cofactor>
    <text evidence="19">Binds 1 divalent metal cation per subunit. Can use either Co(2+) or Zn(2+).</text>
</comment>
<comment type="caution">
    <text evidence="19">Lacks conserved residue(s) required for the propagation of feature annotation.</text>
</comment>
<evidence type="ECO:0000256" key="3">
    <source>
        <dbReference type="ARBA" id="ARBA00001947"/>
    </source>
</evidence>
<feature type="domain" description="3-dehydroquinate synthase C-terminal" evidence="21">
    <location>
        <begin position="185"/>
        <end position="331"/>
    </location>
</feature>
<dbReference type="Pfam" id="PF01761">
    <property type="entry name" value="DHQ_synthase"/>
    <property type="match status" value="1"/>
</dbReference>
<dbReference type="CDD" id="cd08195">
    <property type="entry name" value="DHQS"/>
    <property type="match status" value="1"/>
</dbReference>
<evidence type="ECO:0000256" key="17">
    <source>
        <dbReference type="ARBA" id="ARBA00023239"/>
    </source>
</evidence>
<evidence type="ECO:0000256" key="6">
    <source>
        <dbReference type="ARBA" id="ARBA00004661"/>
    </source>
</evidence>
<dbReference type="PANTHER" id="PTHR43622">
    <property type="entry name" value="3-DEHYDROQUINATE SYNTHASE"/>
    <property type="match status" value="1"/>
</dbReference>
<keyword evidence="12 19" id="KW-0479">Metal-binding</keyword>
<comment type="caution">
    <text evidence="22">The sequence shown here is derived from an EMBL/GenBank/DDBJ whole genome shotgun (WGS) entry which is preliminary data.</text>
</comment>
<dbReference type="NCBIfam" id="TIGR01357">
    <property type="entry name" value="aroB"/>
    <property type="match status" value="1"/>
</dbReference>
<feature type="domain" description="3-dehydroquinate synthase N-terminal" evidence="20">
    <location>
        <begin position="71"/>
        <end position="183"/>
    </location>
</feature>
<dbReference type="RefSeq" id="WP_135994739.1">
    <property type="nucleotide sequence ID" value="NZ_CP071057.1"/>
</dbReference>
<keyword evidence="15 19" id="KW-0520">NAD</keyword>
<comment type="cofactor">
    <cofactor evidence="2 19">
        <name>NAD(+)</name>
        <dbReference type="ChEBI" id="CHEBI:57540"/>
    </cofactor>
</comment>
<keyword evidence="10 19" id="KW-0963">Cytoplasm</keyword>
<comment type="similarity">
    <text evidence="7 19">Belongs to the sugar phosphate cyclases superfamily. Dehydroquinate synthase family.</text>
</comment>
<evidence type="ECO:0000313" key="23">
    <source>
        <dbReference type="Proteomes" id="UP000308054"/>
    </source>
</evidence>
<dbReference type="InterPro" id="IPR030960">
    <property type="entry name" value="DHQS/DOIS_N"/>
</dbReference>
<evidence type="ECO:0000256" key="10">
    <source>
        <dbReference type="ARBA" id="ARBA00022490"/>
    </source>
</evidence>
<evidence type="ECO:0000256" key="18">
    <source>
        <dbReference type="ARBA" id="ARBA00023285"/>
    </source>
</evidence>
<evidence type="ECO:0000256" key="14">
    <source>
        <dbReference type="ARBA" id="ARBA00022833"/>
    </source>
</evidence>
<dbReference type="OrthoDB" id="9806583at2"/>
<reference evidence="22 23" key="1">
    <citation type="journal article" date="2017" name="Int. J. Syst. Evol. Microbiol.">
        <title>Marinicauda algicola sp. nov., isolated from a marine red alga Rhodosorus marinus.</title>
        <authorList>
            <person name="Jeong S.E."/>
            <person name="Jeon S.H."/>
            <person name="Chun B.H."/>
            <person name="Kim D.W."/>
            <person name="Jeon C.O."/>
        </authorList>
    </citation>
    <scope>NUCLEOTIDE SEQUENCE [LARGE SCALE GENOMIC DNA]</scope>
    <source>
        <strain evidence="22 23">JCM 31718</strain>
    </source>
</reference>
<dbReference type="GO" id="GO:0009423">
    <property type="term" value="P:chorismate biosynthetic process"/>
    <property type="evidence" value="ECO:0007669"/>
    <property type="project" value="UniProtKB-UniRule"/>
</dbReference>
<feature type="binding site" evidence="19">
    <location>
        <position position="266"/>
    </location>
    <ligand>
        <name>Zn(2+)</name>
        <dbReference type="ChEBI" id="CHEBI:29105"/>
    </ligand>
</feature>
<proteinExistence type="inferred from homology"/>
<dbReference type="Gene3D" id="1.20.1090.10">
    <property type="entry name" value="Dehydroquinate synthase-like - alpha domain"/>
    <property type="match status" value="1"/>
</dbReference>
<dbReference type="SUPFAM" id="SSF56796">
    <property type="entry name" value="Dehydroquinate synthase-like"/>
    <property type="match status" value="1"/>
</dbReference>
<feature type="binding site" evidence="19">
    <location>
        <begin position="173"/>
        <end position="176"/>
    </location>
    <ligand>
        <name>NAD(+)</name>
        <dbReference type="ChEBI" id="CHEBI:57540"/>
    </ligand>
</feature>
<feature type="binding site" evidence="19">
    <location>
        <begin position="133"/>
        <end position="134"/>
    </location>
    <ligand>
        <name>NAD(+)</name>
        <dbReference type="ChEBI" id="CHEBI:57540"/>
    </ligand>
</feature>
<keyword evidence="18 19" id="KW-0170">Cobalt</keyword>
<dbReference type="InterPro" id="IPR056179">
    <property type="entry name" value="DHQS_C"/>
</dbReference>
<evidence type="ECO:0000256" key="8">
    <source>
        <dbReference type="ARBA" id="ARBA00013031"/>
    </source>
</evidence>
<evidence type="ECO:0000259" key="21">
    <source>
        <dbReference type="Pfam" id="PF24621"/>
    </source>
</evidence>
<organism evidence="22 23">
    <name type="scientific">Marinicauda algicola</name>
    <dbReference type="NCBI Taxonomy" id="2029849"/>
    <lineage>
        <taxon>Bacteria</taxon>
        <taxon>Pseudomonadati</taxon>
        <taxon>Pseudomonadota</taxon>
        <taxon>Alphaproteobacteria</taxon>
        <taxon>Maricaulales</taxon>
        <taxon>Maricaulaceae</taxon>
        <taxon>Marinicauda</taxon>
    </lineage>
</organism>
<evidence type="ECO:0000256" key="12">
    <source>
        <dbReference type="ARBA" id="ARBA00022723"/>
    </source>
</evidence>
<dbReference type="GO" id="GO:0003856">
    <property type="term" value="F:3-dehydroquinate synthase activity"/>
    <property type="evidence" value="ECO:0007669"/>
    <property type="project" value="UniProtKB-UniRule"/>
</dbReference>
<evidence type="ECO:0000256" key="9">
    <source>
        <dbReference type="ARBA" id="ARBA00017684"/>
    </source>
</evidence>
<keyword evidence="17 19" id="KW-0456">Lyase</keyword>
<evidence type="ECO:0000256" key="15">
    <source>
        <dbReference type="ARBA" id="ARBA00023027"/>
    </source>
</evidence>
<dbReference type="InterPro" id="IPR030963">
    <property type="entry name" value="DHQ_synth_fam"/>
</dbReference>
<dbReference type="PIRSF" id="PIRSF001455">
    <property type="entry name" value="DHQ_synth"/>
    <property type="match status" value="1"/>
</dbReference>
<evidence type="ECO:0000256" key="2">
    <source>
        <dbReference type="ARBA" id="ARBA00001911"/>
    </source>
</evidence>
<feature type="binding site" evidence="19">
    <location>
        <position position="146"/>
    </location>
    <ligand>
        <name>NAD(+)</name>
        <dbReference type="ChEBI" id="CHEBI:57540"/>
    </ligand>
</feature>
<dbReference type="UniPathway" id="UPA00053">
    <property type="reaction ID" value="UER00085"/>
</dbReference>
<comment type="cofactor">
    <cofactor evidence="3">
        <name>Zn(2+)</name>
        <dbReference type="ChEBI" id="CHEBI:29105"/>
    </cofactor>
</comment>
<evidence type="ECO:0000313" key="22">
    <source>
        <dbReference type="EMBL" id="TGY90241.1"/>
    </source>
</evidence>
<dbReference type="Gene3D" id="3.40.50.1970">
    <property type="match status" value="1"/>
</dbReference>